<dbReference type="EMBL" id="PQFF01000242">
    <property type="protein sequence ID" value="RHZ70853.1"/>
    <property type="molecule type" value="Genomic_DNA"/>
</dbReference>
<dbReference type="STRING" id="1348612.A0A397ICH2"/>
<name>A0A397ICH2_9GLOM</name>
<evidence type="ECO:0000256" key="4">
    <source>
        <dbReference type="ARBA" id="ARBA00023242"/>
    </source>
</evidence>
<dbReference type="PANTHER" id="PTHR19854">
    <property type="entry name" value="TRANSDUCIN BETA-LIKE 3"/>
    <property type="match status" value="1"/>
</dbReference>
<reference evidence="6 7" key="1">
    <citation type="submission" date="2018-08" db="EMBL/GenBank/DDBJ databases">
        <title>Genome and evolution of the arbuscular mycorrhizal fungus Diversispora epigaea (formerly Glomus versiforme) and its bacterial endosymbionts.</title>
        <authorList>
            <person name="Sun X."/>
            <person name="Fei Z."/>
            <person name="Harrison M."/>
        </authorList>
    </citation>
    <scope>NUCLEOTIDE SEQUENCE [LARGE SCALE GENOMIC DNA]</scope>
    <source>
        <strain evidence="6 7">IT104</strain>
    </source>
</reference>
<dbReference type="GO" id="GO:0000480">
    <property type="term" value="P:endonucleolytic cleavage in 5'-ETS of tricistronic rRNA transcript (SSU-rRNA, 5.8S rRNA, LSU-rRNA)"/>
    <property type="evidence" value="ECO:0007669"/>
    <property type="project" value="TreeGrafter"/>
</dbReference>
<comment type="subcellular location">
    <subcellularLocation>
        <location evidence="1">Nucleus</location>
        <location evidence="1">Nucleolus</location>
    </subcellularLocation>
</comment>
<feature type="domain" description="U3 small nucleolar RNA-associated protein 13 C-terminal" evidence="5">
    <location>
        <begin position="5"/>
        <end position="134"/>
    </location>
</feature>
<dbReference type="GO" id="GO:0034511">
    <property type="term" value="F:U3 snoRNA binding"/>
    <property type="evidence" value="ECO:0007669"/>
    <property type="project" value="TreeGrafter"/>
</dbReference>
<evidence type="ECO:0000313" key="7">
    <source>
        <dbReference type="Proteomes" id="UP000266861"/>
    </source>
</evidence>
<dbReference type="Proteomes" id="UP000266861">
    <property type="component" value="Unassembled WGS sequence"/>
</dbReference>
<comment type="caution">
    <text evidence="6">The sequence shown here is derived from an EMBL/GenBank/DDBJ whole genome shotgun (WGS) entry which is preliminary data.</text>
</comment>
<dbReference type="AlphaFoldDB" id="A0A397ICH2"/>
<keyword evidence="2" id="KW-0853">WD repeat</keyword>
<gene>
    <name evidence="6" type="ORF">Glove_265g17</name>
</gene>
<dbReference type="Pfam" id="PF08625">
    <property type="entry name" value="Utp13"/>
    <property type="match status" value="1"/>
</dbReference>
<evidence type="ECO:0000259" key="5">
    <source>
        <dbReference type="Pfam" id="PF08625"/>
    </source>
</evidence>
<evidence type="ECO:0000256" key="3">
    <source>
        <dbReference type="ARBA" id="ARBA00022737"/>
    </source>
</evidence>
<evidence type="ECO:0000256" key="2">
    <source>
        <dbReference type="ARBA" id="ARBA00022574"/>
    </source>
</evidence>
<dbReference type="GO" id="GO:0000472">
    <property type="term" value="P:endonucleolytic cleavage to generate mature 5'-end of SSU-rRNA from (SSU-rRNA, 5.8S rRNA, LSU-rRNA)"/>
    <property type="evidence" value="ECO:0007669"/>
    <property type="project" value="TreeGrafter"/>
</dbReference>
<protein>
    <recommendedName>
        <fullName evidence="5">U3 small nucleolar RNA-associated protein 13 C-terminal domain-containing protein</fullName>
    </recommendedName>
</protein>
<dbReference type="GO" id="GO:0030686">
    <property type="term" value="C:90S preribosome"/>
    <property type="evidence" value="ECO:0007669"/>
    <property type="project" value="TreeGrafter"/>
</dbReference>
<sequence>MIFYYKNAIIFAISLNQPFRLLKLFTEILENRPEGDTSITGSKKIDDIITSLSKENLEQMLKYIRDWNTNAKHSRTAQTVLNVILKNYSSQDLLEISDIKELLDGMLPYAERHYQRLDRMLTDSYIIDYTLHAMDLLNPINENENYENQMEK</sequence>
<evidence type="ECO:0000256" key="1">
    <source>
        <dbReference type="ARBA" id="ARBA00004604"/>
    </source>
</evidence>
<keyword evidence="7" id="KW-1185">Reference proteome</keyword>
<proteinExistence type="predicted"/>
<accession>A0A397ICH2</accession>
<dbReference type="GO" id="GO:0032040">
    <property type="term" value="C:small-subunit processome"/>
    <property type="evidence" value="ECO:0007669"/>
    <property type="project" value="InterPro"/>
</dbReference>
<dbReference type="OrthoDB" id="5414888at2759"/>
<keyword evidence="4" id="KW-0539">Nucleus</keyword>
<evidence type="ECO:0000313" key="6">
    <source>
        <dbReference type="EMBL" id="RHZ70853.1"/>
    </source>
</evidence>
<organism evidence="6 7">
    <name type="scientific">Diversispora epigaea</name>
    <dbReference type="NCBI Taxonomy" id="1348612"/>
    <lineage>
        <taxon>Eukaryota</taxon>
        <taxon>Fungi</taxon>
        <taxon>Fungi incertae sedis</taxon>
        <taxon>Mucoromycota</taxon>
        <taxon>Glomeromycotina</taxon>
        <taxon>Glomeromycetes</taxon>
        <taxon>Diversisporales</taxon>
        <taxon>Diversisporaceae</taxon>
        <taxon>Diversispora</taxon>
    </lineage>
</organism>
<dbReference type="PANTHER" id="PTHR19854:SF15">
    <property type="entry name" value="TRANSDUCIN BETA-LIKE PROTEIN 3"/>
    <property type="match status" value="1"/>
</dbReference>
<dbReference type="InterPro" id="IPR013934">
    <property type="entry name" value="Utp13_C"/>
</dbReference>
<keyword evidence="3" id="KW-0677">Repeat</keyword>